<feature type="domain" description="HTH gntR-type" evidence="4">
    <location>
        <begin position="10"/>
        <end position="77"/>
    </location>
</feature>
<dbReference type="AlphaFoldDB" id="A0A6J6GWB5"/>
<evidence type="ECO:0000256" key="3">
    <source>
        <dbReference type="ARBA" id="ARBA00023163"/>
    </source>
</evidence>
<dbReference type="InterPro" id="IPR036388">
    <property type="entry name" value="WH-like_DNA-bd_sf"/>
</dbReference>
<dbReference type="GO" id="GO:0003677">
    <property type="term" value="F:DNA binding"/>
    <property type="evidence" value="ECO:0007669"/>
    <property type="project" value="UniProtKB-KW"/>
</dbReference>
<keyword evidence="2" id="KW-0238">DNA-binding</keyword>
<organism evidence="5">
    <name type="scientific">freshwater metagenome</name>
    <dbReference type="NCBI Taxonomy" id="449393"/>
    <lineage>
        <taxon>unclassified sequences</taxon>
        <taxon>metagenomes</taxon>
        <taxon>ecological metagenomes</taxon>
    </lineage>
</organism>
<dbReference type="InterPro" id="IPR036390">
    <property type="entry name" value="WH_DNA-bd_sf"/>
</dbReference>
<name>A0A6J6GWB5_9ZZZZ</name>
<dbReference type="SUPFAM" id="SSF46785">
    <property type="entry name" value="Winged helix' DNA-binding domain"/>
    <property type="match status" value="1"/>
</dbReference>
<reference evidence="5" key="1">
    <citation type="submission" date="2020-05" db="EMBL/GenBank/DDBJ databases">
        <authorList>
            <person name="Chiriac C."/>
            <person name="Salcher M."/>
            <person name="Ghai R."/>
            <person name="Kavagutti S V."/>
        </authorList>
    </citation>
    <scope>NUCLEOTIDE SEQUENCE</scope>
</reference>
<dbReference type="SUPFAM" id="SSF48008">
    <property type="entry name" value="GntR ligand-binding domain-like"/>
    <property type="match status" value="1"/>
</dbReference>
<dbReference type="Gene3D" id="1.20.120.530">
    <property type="entry name" value="GntR ligand-binding domain-like"/>
    <property type="match status" value="1"/>
</dbReference>
<dbReference type="EMBL" id="CAEZUJ010000043">
    <property type="protein sequence ID" value="CAB4604019.1"/>
    <property type="molecule type" value="Genomic_DNA"/>
</dbReference>
<dbReference type="CDD" id="cd07377">
    <property type="entry name" value="WHTH_GntR"/>
    <property type="match status" value="1"/>
</dbReference>
<dbReference type="GO" id="GO:0003700">
    <property type="term" value="F:DNA-binding transcription factor activity"/>
    <property type="evidence" value="ECO:0007669"/>
    <property type="project" value="InterPro"/>
</dbReference>
<dbReference type="InterPro" id="IPR008920">
    <property type="entry name" value="TF_FadR/GntR_C"/>
</dbReference>
<evidence type="ECO:0000259" key="4">
    <source>
        <dbReference type="PROSITE" id="PS50949"/>
    </source>
</evidence>
<dbReference type="SMART" id="SM00895">
    <property type="entry name" value="FCD"/>
    <property type="match status" value="1"/>
</dbReference>
<dbReference type="InterPro" id="IPR011711">
    <property type="entry name" value="GntR_C"/>
</dbReference>
<keyword evidence="1" id="KW-0805">Transcription regulation</keyword>
<dbReference type="InterPro" id="IPR000524">
    <property type="entry name" value="Tscrpt_reg_HTH_GntR"/>
</dbReference>
<dbReference type="SMART" id="SM00345">
    <property type="entry name" value="HTH_GNTR"/>
    <property type="match status" value="1"/>
</dbReference>
<dbReference type="Gene3D" id="1.10.10.10">
    <property type="entry name" value="Winged helix-like DNA-binding domain superfamily/Winged helix DNA-binding domain"/>
    <property type="match status" value="1"/>
</dbReference>
<accession>A0A6J6GWB5</accession>
<proteinExistence type="predicted"/>
<dbReference type="PANTHER" id="PTHR43537">
    <property type="entry name" value="TRANSCRIPTIONAL REGULATOR, GNTR FAMILY"/>
    <property type="match status" value="1"/>
</dbReference>
<dbReference type="PROSITE" id="PS50949">
    <property type="entry name" value="HTH_GNTR"/>
    <property type="match status" value="1"/>
</dbReference>
<dbReference type="Pfam" id="PF07729">
    <property type="entry name" value="FCD"/>
    <property type="match status" value="1"/>
</dbReference>
<evidence type="ECO:0000256" key="1">
    <source>
        <dbReference type="ARBA" id="ARBA00023015"/>
    </source>
</evidence>
<dbReference type="PANTHER" id="PTHR43537:SF44">
    <property type="entry name" value="GNTR FAMILY REGULATORY PROTEIN"/>
    <property type="match status" value="1"/>
</dbReference>
<keyword evidence="3" id="KW-0804">Transcription</keyword>
<sequence length="242" mass="27377">MPTKLQRSETGLSDQLVDKLGLEIASGKITEGTVLTSTHLEALYGVSRTVVREALQILHNLGLTRARTKLGTVVLNRREWNLLDSQVIHWCQVAGDANALMSDFSEVRYMYEMQAARLAARKRGTSDLTKLNASLKNMRDAFFEEGPESQKLHTAHLEFHNIVLDATQNEFMSRLSVLFTPMLRLRFEIVNAQIKIDGTFLVRHKTLVDAITESDEDAAEKAMNILLDISHKEDLQTLRKED</sequence>
<evidence type="ECO:0000313" key="5">
    <source>
        <dbReference type="EMBL" id="CAB4604019.1"/>
    </source>
</evidence>
<protein>
    <submittedName>
        <fullName evidence="5">Unannotated protein</fullName>
    </submittedName>
</protein>
<dbReference type="Pfam" id="PF00392">
    <property type="entry name" value="GntR"/>
    <property type="match status" value="1"/>
</dbReference>
<gene>
    <name evidence="5" type="ORF">UFOPK1811_01014</name>
</gene>
<evidence type="ECO:0000256" key="2">
    <source>
        <dbReference type="ARBA" id="ARBA00023125"/>
    </source>
</evidence>